<keyword evidence="3" id="KW-1185">Reference proteome</keyword>
<gene>
    <name evidence="2" type="ORF">RO3G_09052</name>
</gene>
<keyword evidence="1" id="KW-0472">Membrane</keyword>
<dbReference type="Proteomes" id="UP000009138">
    <property type="component" value="Unassembled WGS sequence"/>
</dbReference>
<dbReference type="InParanoid" id="I1C7B2"/>
<keyword evidence="1" id="KW-0812">Transmembrane</keyword>
<dbReference type="GeneID" id="93616018"/>
<reference evidence="2 3" key="1">
    <citation type="journal article" date="2009" name="PLoS Genet.">
        <title>Genomic analysis of the basal lineage fungus Rhizopus oryzae reveals a whole-genome duplication.</title>
        <authorList>
            <person name="Ma L.-J."/>
            <person name="Ibrahim A.S."/>
            <person name="Skory C."/>
            <person name="Grabherr M.G."/>
            <person name="Burger G."/>
            <person name="Butler M."/>
            <person name="Elias M."/>
            <person name="Idnurm A."/>
            <person name="Lang B.F."/>
            <person name="Sone T."/>
            <person name="Abe A."/>
            <person name="Calvo S.E."/>
            <person name="Corrochano L.M."/>
            <person name="Engels R."/>
            <person name="Fu J."/>
            <person name="Hansberg W."/>
            <person name="Kim J.-M."/>
            <person name="Kodira C.D."/>
            <person name="Koehrsen M.J."/>
            <person name="Liu B."/>
            <person name="Miranda-Saavedra D."/>
            <person name="O'Leary S."/>
            <person name="Ortiz-Castellanos L."/>
            <person name="Poulter R."/>
            <person name="Rodriguez-Romero J."/>
            <person name="Ruiz-Herrera J."/>
            <person name="Shen Y.-Q."/>
            <person name="Zeng Q."/>
            <person name="Galagan J."/>
            <person name="Birren B.W."/>
            <person name="Cuomo C.A."/>
            <person name="Wickes B.L."/>
        </authorList>
    </citation>
    <scope>NUCLEOTIDE SEQUENCE [LARGE SCALE GENOMIC DNA]</scope>
    <source>
        <strain evidence="3">RA 99-880 / ATCC MYA-4621 / FGSC 9543 / NRRL 43880</strain>
    </source>
</reference>
<dbReference type="VEuPathDB" id="FungiDB:RO3G_09052"/>
<keyword evidence="1" id="KW-1133">Transmembrane helix</keyword>
<dbReference type="EMBL" id="CH476737">
    <property type="protein sequence ID" value="EIE84342.1"/>
    <property type="molecule type" value="Genomic_DNA"/>
</dbReference>
<accession>I1C7B2</accession>
<evidence type="ECO:0000313" key="3">
    <source>
        <dbReference type="Proteomes" id="UP000009138"/>
    </source>
</evidence>
<sequence length="56" mass="6283">MYIAIYMRYGAHVYSLKKPEELMASVIVRDDVFVFAFVATIGIPLADLAQLFLISA</sequence>
<proteinExistence type="predicted"/>
<dbReference type="AlphaFoldDB" id="I1C7B2"/>
<evidence type="ECO:0000313" key="2">
    <source>
        <dbReference type="EMBL" id="EIE84342.1"/>
    </source>
</evidence>
<organism evidence="2 3">
    <name type="scientific">Rhizopus delemar (strain RA 99-880 / ATCC MYA-4621 / FGSC 9543 / NRRL 43880)</name>
    <name type="common">Mucormycosis agent</name>
    <name type="synonym">Rhizopus arrhizus var. delemar</name>
    <dbReference type="NCBI Taxonomy" id="246409"/>
    <lineage>
        <taxon>Eukaryota</taxon>
        <taxon>Fungi</taxon>
        <taxon>Fungi incertae sedis</taxon>
        <taxon>Mucoromycota</taxon>
        <taxon>Mucoromycotina</taxon>
        <taxon>Mucoromycetes</taxon>
        <taxon>Mucorales</taxon>
        <taxon>Mucorineae</taxon>
        <taxon>Rhizopodaceae</taxon>
        <taxon>Rhizopus</taxon>
    </lineage>
</organism>
<dbReference type="RefSeq" id="XP_067519738.1">
    <property type="nucleotide sequence ID" value="XM_067663637.1"/>
</dbReference>
<feature type="transmembrane region" description="Helical" evidence="1">
    <location>
        <begin position="32"/>
        <end position="54"/>
    </location>
</feature>
<evidence type="ECO:0000256" key="1">
    <source>
        <dbReference type="SAM" id="Phobius"/>
    </source>
</evidence>
<name>I1C7B2_RHIO9</name>
<protein>
    <submittedName>
        <fullName evidence="2">Uncharacterized protein</fullName>
    </submittedName>
</protein>